<feature type="domain" description="HYDIN/VesB/CFA65-like Ig-like" evidence="8">
    <location>
        <begin position="409"/>
        <end position="509"/>
    </location>
</feature>
<keyword evidence="5" id="KW-0966">Cell projection</keyword>
<dbReference type="InterPro" id="IPR053879">
    <property type="entry name" value="HYDIN_VesB_CFA65-like_Ig"/>
</dbReference>
<dbReference type="GO" id="GO:1904158">
    <property type="term" value="P:axonemal central apparatus assembly"/>
    <property type="evidence" value="ECO:0007669"/>
    <property type="project" value="TreeGrafter"/>
</dbReference>
<dbReference type="InterPro" id="IPR033305">
    <property type="entry name" value="Hydin-like"/>
</dbReference>
<dbReference type="Ensembl" id="ENSKMAT00000009430.1">
    <property type="protein sequence ID" value="ENSKMAP00000009292.1"/>
    <property type="gene ID" value="ENSKMAG00000006782.1"/>
</dbReference>
<reference evidence="9" key="2">
    <citation type="submission" date="2025-09" db="UniProtKB">
        <authorList>
            <consortium name="Ensembl"/>
        </authorList>
    </citation>
    <scope>IDENTIFICATION</scope>
</reference>
<dbReference type="Proteomes" id="UP000264800">
    <property type="component" value="Unplaced"/>
</dbReference>
<dbReference type="InterPro" id="IPR027417">
    <property type="entry name" value="P-loop_NTPase"/>
</dbReference>
<dbReference type="Gene3D" id="2.60.40.10">
    <property type="entry name" value="Immunoglobulins"/>
    <property type="match status" value="24"/>
</dbReference>
<dbReference type="Pfam" id="PF17213">
    <property type="entry name" value="Hydin_ADK"/>
    <property type="match status" value="2"/>
</dbReference>
<feature type="domain" description="Hydin adenylate kinase-like" evidence="7">
    <location>
        <begin position="1843"/>
        <end position="1919"/>
    </location>
</feature>
<dbReference type="InterPro" id="IPR013783">
    <property type="entry name" value="Ig-like_fold"/>
</dbReference>
<evidence type="ECO:0000313" key="9">
    <source>
        <dbReference type="Ensembl" id="ENSKMAP00000009292.1"/>
    </source>
</evidence>
<evidence type="ECO:0000256" key="2">
    <source>
        <dbReference type="ARBA" id="ARBA00004496"/>
    </source>
</evidence>
<reference evidence="9" key="1">
    <citation type="submission" date="2025-08" db="UniProtKB">
        <authorList>
            <consortium name="Ensembl"/>
        </authorList>
    </citation>
    <scope>IDENTIFICATION</scope>
</reference>
<dbReference type="InterPro" id="IPR033768">
    <property type="entry name" value="Hydin_ADK"/>
</dbReference>
<name>A0A3Q3F738_KRYMA</name>
<feature type="region of interest" description="Disordered" evidence="6">
    <location>
        <begin position="3038"/>
        <end position="3062"/>
    </location>
</feature>
<protein>
    <submittedName>
        <fullName evidence="9">HYDIN axonemal central pair apparatus protein</fullName>
    </submittedName>
</protein>
<dbReference type="PANTHER" id="PTHR23053:SF0">
    <property type="entry name" value="HYDROCEPHALUS-INDUCING PROTEIN HOMOLOG"/>
    <property type="match status" value="1"/>
</dbReference>
<keyword evidence="4" id="KW-0969">Cilium</keyword>
<evidence type="ECO:0000256" key="4">
    <source>
        <dbReference type="ARBA" id="ARBA00023069"/>
    </source>
</evidence>
<keyword evidence="3" id="KW-0963">Cytoplasm</keyword>
<dbReference type="GO" id="GO:0005930">
    <property type="term" value="C:axoneme"/>
    <property type="evidence" value="ECO:0007669"/>
    <property type="project" value="TreeGrafter"/>
</dbReference>
<dbReference type="GO" id="GO:0003341">
    <property type="term" value="P:cilium movement"/>
    <property type="evidence" value="ECO:0007669"/>
    <property type="project" value="TreeGrafter"/>
</dbReference>
<sequence length="4334" mass="483793">MTPSVFTQETLQSTEQRLRNTKEAYRPQVLEWLDSSNAVHHKVSSVKLNRLIFQPYPSELVFQNFTPSQTYSLPLLLRNNDKPVRLELQDSEQFYVLGPENGSSKVAPEMAALFTVFFTPQENKDYHYRLVCVTQRERFEIPVRAVGPRAVLDFQDEICLPVCPVKASTEKTQLVRNIGKSKAKFKLHTQRPFSVTPSSGTLDVGEILQVTVLFQPTTVGDHRQELRLHYHTGEDVYISLCGTCKELKIQLETDFLMLKNTYINMTDTQTVSLTNESDVPLRYRWAVWRSQKQEDLASIRFEINMSGMKKQPEEKGTFQCEFDPSAIHHLPLLSGSLQKCRSQDCLLALSLSCITVEPMEGEIFPNTTAQFKIVFQPQEAILYQHTIYCDVTGRESRLPLTIQGEGLGPDLQLNYALIDMKNVFIGDRDRYEVQLSNKGPIDSPFRFLSSDTTFGRCFSVSPEEGVVPPRACQIVEVTFQSHILGSFIEDLLLTVTGQPRPPTLTFRGCVIGPTFHFNVCELNFGDVAFGFPATVTCTLFNTSFVPLTFALRVLGDGSEFPSVSGAKQVSDLSLKNWRGHAAQGPPVEFTVSPAAGSVRAMSDETIEVTLCSNTVRSYRLVLVVDVEDVEKETYLPINARCVVPDVIVETPVLDFQRCYLNHPNEQTVRLTNSSALPAFYGLLDQVKGAPLVFGSSAPRGVLLPGGSEELPVFLEVKAVGKLRCSLRIAVFGSLQPLEVVLSCIGQGPVVHVSSTQLHFGRVPVLTDTARNLQLFNQSPIPALFSTRMDCKKSFWRVEPSEGEVQPESQLELKIVVHLKDKLHFQDKLEVSIQDSKTHIVSVSATGTGTTIISDKPFGPSLDLGTHFSHDLCKYSFKLTNCGQRVHRMFWKTDGLCPGRSFLPPISSPKQRDALSRGSLLSTNREKPALSLSPSRVELFPGDSVDMVLTASSDSPKIIKERLVCHAIIGLQGCRETIMSVNVTCRFVDPWLSISSKQLNFYRKKVKGKILQPAYEKLVLRNVSSLPLSIELSLPEPFFLCDAQLENITVKVIPDIFLQLLKIRFLEHPHQETVELHAEVHHPNLHFSATIVDFGCIVNDLKTSQEISITNVSPLHVSYRWDFLDNHKQIHLRYFNTENVHIKQKLCGYFTHHAVGTSYVVFLVSPHRDTGKKQMKPKHSDSQSEEQRSSSPVSSLPPSPGPGADEQSCTPHPAHVEEVFDISPMRGLLPPGEREVVTFSFFGHEDVSREVVAQCHVADGPTYEVKLKGETSGISYGLESTHLDFGLQLFYCVGEVELTVTNTGKVGFNFSITHPQSEEEEEKADEGGRPQIKGYINAGSKRHLRVLYLPGVPEVFEKQLWLQVASQPPEKISLTGAGVFPRITLNLPRNMCTHRSASYTQIPLIYSQERHLDEFKAAVFLLIRMNFEELKVSKLIVINQLGCYKCFFSLFFFPSRSELPEYVLDFGLVIPDKAVSQSVNITNNGSVPVSFHANCKRLAGTGFTAEFDHVKNLLCGETQTFTVTFDPDEPDLKTGKRDVLLPIQVAGGPQVKVRLCAAVAMPTITVSTGTLQFDTVQCCMCQVILYLQFTCKEVKPFKKIDKFLPLYERKKLLQEQRPPPTVFEMLPCSGELSPGERVNVHVKFSPAEGRSYSRRLEVRVAHSTQLLFITAQGQGEEPNLEFCPSEPELGPCLPFSMEAEAEVTVKNPGSFPIEFYSLEFDTEHFKEDEVLRLMSGYDENNMLLLPPRVPGEGLPPELLDFYKNCSSQLKDDGSFIKTVTGTLQVISEITSGIVCVRQKLSRDGNSWRLGPLERTPVFRAIARHMGLDLSPEGPVAQSHRGISLIVYGAPQTGNNKSSAAAALAAHYGAACLNVDAVVSNVIQNGTSPVSLSARQLYDAAAEEYAQNKAAQAGNQSLTNHHKFSLIRKQTADKLYVVSNFSSFHPRLLKTQHKQNLQNLSLLPEQLLVDILVERFQLIDCHRGVVIDGLTSLYTHSLSSTLQIILKALNNRKHIYVVNLSDTYAALKARERQQREAEEALQKERAIREEKWLWELDQETFDALSEEEKERITHKHLCVVDELQRQFTEYEQNQVAVEHILRHWDRAQGLLLVPVPGEELHPGPDDAVTEKQVKMSSVCSFFDCFFFFNKSNLIGKKETLCEVILKIWFYSESPGVFEQTFSFELAGSRKLYQLPCRGLCTYPSICKEYKSVPQVKEELQKSYIIKAEYFEFGPLLCSKTRDRFKKNKYPENSERLVIHNNSSLEAEVKFSFLQDTQATTYLLDPPTMTLAPGQKQELTVWAYPTKQGQIKDSVVCNIKDNPESVIINVSCWGVRPELELESKHLHFGRILLHRRDSRSVMMYNTTALPVSWRLQGVEDLGDEFVVPQDQGVISANSSFLFTVHFRAKRPVLIKKILRLEVSDVENILGIVHTENIHVTTESYDVDLEITPEAALDFGTIRVFEETKQSLKLINKGKYELFFKFTTEQTDPPLPNLESIFTVSPPSGSIMPNKKSVTLQFTCRPDKELLIKEQPVLSCQVYKITPACDIDFGPLVYGTKKTQTITIENNGLFLMVFTINHDFDDFKINFSHCDFLLCCFQNRLTMGVFSVSPCSGAVQPKSQQQVTVECVAEQPGSWNQCLLIDVSGRDPSGQPDGLQYRLLAEVFKPGILLNTASIFEEHFLCRSSSQLSSEPFCDAEGVYVLKENRFTFNEVLVGRTAQARFRLTNNSKISCMLSLTIKYVFGLPATTLNIPAQSHAFAVVTFTPQAVQHYSATFEATVEGLLRMTPTFKNKLLEFELTGEGTLPSVCVVRPALRNGEGSPVMQFGRVLVGRRKTLPLVLLNDGNVPAQVDGMFTLQAAPGNISNHSTHQLMHGARLKLKSNEQMSFELSFCSDKPAGVEAKLTVKVEDSQYNTVIRVTGEAYRDILSLDNTSRCLPFCVEGDYEVLHFGDCHVGCSYRRSFTMTNHSSSQVLRFQWLLPGPHIIFSPQVGHLHASSSKEVTVSFRSSQPVTLSNKPVGCKVCQVAFQEPVEQVVDWDDRQRTTMRRQSTSTSSASETDPEPVCSVIEGSHSELNLHISAVCDYVKFSCRTDNIHFKDTIIFQTRIQHGSSGPPPVGRPSSALSSVMSILNRNPKLPPFSVEPSAGTIHPGSTQNFSVCFSPVEVALVQGRLICSIPNMQDGDQAPCVQVSGRSLLPRCHFDLQESDDIRTNRRRPLDPNARVLEFKAVGFFTPTSRCFNVLNPTSEAFSFKWTCEDTAGSPFHCLTSSGTVLPGKTEEMRFEFVAEHRDTVESLWSFVIETLSLSVPFLCVGSAREPVVYLNRPHLDFGELVVGQRCEQTVDLVNAEEKEVHVSVLQSSLLSEDQQSSLVVQPMNGTVAPKNRLPLSVRFTPCLEGHVDFRLHLKVKGKPEPLTLTVKAQSSVLSMSLQVKKPDGDLRAVVPNLQDTLDFGEVCILRCHRHKHPKAKSFTFSLFLSGPKEQLQHLQAKPQTASIKVGKSLQASLVFCPRSVCNLQDVSLNLKVTLGPTFTFAVKGRAEAPNLEFSFTKFNFGKCFLYRPGMEPNMKVTNETKGLGDCQFRNAAFLSVDFQPNILRPGAAMEVPVTFHPQEARRYHKNITFVFNSCVTQHVDIQGQGIQIKLDVKNPQQKQLKLGSLTLGQKVKKQAVLVNQSSSDLSFTLTLSTNTPLDPKVSSAHTHRCERKANTHLDVEIQFSPRRCVPPFTAELQAEFPGFLHPLLTVDGCCQDVEVELDQNYLSFGAVVQHCRNRKRIVMKNTGGVNAKFQWRTEQFPAELSVAPVKGSISPGMQVPLEVTFAPVELSTDTRYENLSCSFEGSSSSVTLTVTGSCVAALTSKEVVNFVCPVRSSHTQTLSILNPTGLPVNITPVLKGKQWSAVLHVTFEPYQNKSFDITYQPLTMTADGKKHVGSIFFSFPDGRGTLYSLQGTADPPKAEGVIALELPAKSNHCEELAVSNWLSKQQRFSVLLEIIKPDKTDATVSLKGQKYIEVLALAKKDYTVSFFAYKEGNYNTKVTFCNELTGEYLFYLINFKVKPPGVLSTISLESTVRQVTSGTVHMENPLTAAACFTSECKCGDISAPPQLTVPGQSEGSLSFEYLPLQPGEFSTQLTLFSNDLGYFHYNLLLKALPPPPEKTVHFETSLGSSHSVLVKFINYSRFKTEYSCKTDCPDFIVDKSTAASPGFQSGSEVSVEVCFEPHQQGAMKSYLTVSSELGGEYVFPLHGVCLPPKPQGPFSIKSGRGVTIPFKNVFLQTTAFLFQVKRESRIPSKKTQNILVSFDAPPAAFPGPWFGKLTISGQNYSWVFYLKGHRPSSS</sequence>
<feature type="compositionally biased region" description="Basic and acidic residues" evidence="6">
    <location>
        <begin position="1169"/>
        <end position="1187"/>
    </location>
</feature>
<proteinExistence type="predicted"/>
<dbReference type="GeneTree" id="ENSGT00940000163228"/>
<evidence type="ECO:0000256" key="1">
    <source>
        <dbReference type="ARBA" id="ARBA00004138"/>
    </source>
</evidence>
<dbReference type="OMA" id="PCEWFVQ"/>
<evidence type="ECO:0000259" key="7">
    <source>
        <dbReference type="Pfam" id="PF17213"/>
    </source>
</evidence>
<feature type="region of interest" description="Disordered" evidence="6">
    <location>
        <begin position="1169"/>
        <end position="1210"/>
    </location>
</feature>
<feature type="domain" description="Hydin adenylate kinase-like" evidence="7">
    <location>
        <begin position="1960"/>
        <end position="1988"/>
    </location>
</feature>
<comment type="subcellular location">
    <subcellularLocation>
        <location evidence="1">Cell projection</location>
        <location evidence="1">Cilium</location>
    </subcellularLocation>
    <subcellularLocation>
        <location evidence="2">Cytoplasm</location>
    </subcellularLocation>
</comment>
<evidence type="ECO:0000259" key="8">
    <source>
        <dbReference type="Pfam" id="PF22544"/>
    </source>
</evidence>
<feature type="domain" description="HYDIN/VesB/CFA65-like Ig-like" evidence="8">
    <location>
        <begin position="3751"/>
        <end position="3848"/>
    </location>
</feature>
<dbReference type="Pfam" id="PF22544">
    <property type="entry name" value="HYDIN_VesB_CFA65-like_Ig"/>
    <property type="match status" value="5"/>
</dbReference>
<dbReference type="PANTHER" id="PTHR23053">
    <property type="entry name" value="DLEC1 DELETED IN LUNG AND ESOPHAGEAL CANCER 1"/>
    <property type="match status" value="1"/>
</dbReference>
<dbReference type="NCBIfam" id="NF012200">
    <property type="entry name" value="choice_anch_D"/>
    <property type="match status" value="1"/>
</dbReference>
<organism evidence="9 10">
    <name type="scientific">Kryptolebias marmoratus</name>
    <name type="common">Mangrove killifish</name>
    <name type="synonym">Rivulus marmoratus</name>
    <dbReference type="NCBI Taxonomy" id="37003"/>
    <lineage>
        <taxon>Eukaryota</taxon>
        <taxon>Metazoa</taxon>
        <taxon>Chordata</taxon>
        <taxon>Craniata</taxon>
        <taxon>Vertebrata</taxon>
        <taxon>Euteleostomi</taxon>
        <taxon>Actinopterygii</taxon>
        <taxon>Neopterygii</taxon>
        <taxon>Teleostei</taxon>
        <taxon>Neoteleostei</taxon>
        <taxon>Acanthomorphata</taxon>
        <taxon>Ovalentaria</taxon>
        <taxon>Atherinomorphae</taxon>
        <taxon>Cyprinodontiformes</taxon>
        <taxon>Rivulidae</taxon>
        <taxon>Kryptolebias</taxon>
    </lineage>
</organism>
<dbReference type="Gene3D" id="3.40.50.300">
    <property type="entry name" value="P-loop containing nucleotide triphosphate hydrolases"/>
    <property type="match status" value="1"/>
</dbReference>
<evidence type="ECO:0000256" key="3">
    <source>
        <dbReference type="ARBA" id="ARBA00022490"/>
    </source>
</evidence>
<feature type="domain" description="HYDIN/VesB/CFA65-like Ig-like" evidence="8">
    <location>
        <begin position="150"/>
        <end position="242"/>
    </location>
</feature>
<evidence type="ECO:0000256" key="6">
    <source>
        <dbReference type="SAM" id="MobiDB-lite"/>
    </source>
</evidence>
<accession>A0A3Q3F738</accession>
<evidence type="ECO:0000256" key="5">
    <source>
        <dbReference type="ARBA" id="ARBA00023273"/>
    </source>
</evidence>
<keyword evidence="10" id="KW-1185">Reference proteome</keyword>
<feature type="domain" description="HYDIN/VesB/CFA65-like Ig-like" evidence="8">
    <location>
        <begin position="3318"/>
        <end position="3420"/>
    </location>
</feature>
<feature type="domain" description="HYDIN/VesB/CFA65-like Ig-like" evidence="8">
    <location>
        <begin position="3541"/>
        <end position="3635"/>
    </location>
</feature>
<evidence type="ECO:0000313" key="10">
    <source>
        <dbReference type="Proteomes" id="UP000264800"/>
    </source>
</evidence>